<evidence type="ECO:0000256" key="4">
    <source>
        <dbReference type="ARBA" id="ARBA00023136"/>
    </source>
</evidence>
<accession>A0A3M2RJU0</accession>
<comment type="caution">
    <text evidence="6">The sequence shown here is derived from an EMBL/GenBank/DDBJ whole genome shotgun (WGS) entry which is preliminary data.</text>
</comment>
<feature type="compositionally biased region" description="Low complexity" evidence="5">
    <location>
        <begin position="115"/>
        <end position="131"/>
    </location>
</feature>
<feature type="compositionally biased region" description="Basic and acidic residues" evidence="5">
    <location>
        <begin position="74"/>
        <end position="86"/>
    </location>
</feature>
<evidence type="ECO:0008006" key="8">
    <source>
        <dbReference type="Google" id="ProtNLM"/>
    </source>
</evidence>
<evidence type="ECO:0000313" key="7">
    <source>
        <dbReference type="Proteomes" id="UP000265903"/>
    </source>
</evidence>
<dbReference type="SUPFAM" id="SSF74653">
    <property type="entry name" value="TolA/TonB C-terminal domain"/>
    <property type="match status" value="1"/>
</dbReference>
<evidence type="ECO:0000256" key="3">
    <source>
        <dbReference type="ARBA" id="ARBA00022989"/>
    </source>
</evidence>
<evidence type="ECO:0000256" key="5">
    <source>
        <dbReference type="SAM" id="MobiDB-lite"/>
    </source>
</evidence>
<evidence type="ECO:0000313" key="6">
    <source>
        <dbReference type="EMBL" id="RMJ05498.1"/>
    </source>
</evidence>
<proteinExistence type="predicted"/>
<dbReference type="NCBIfam" id="TIGR01352">
    <property type="entry name" value="tonB_Cterm"/>
    <property type="match status" value="1"/>
</dbReference>
<dbReference type="AlphaFoldDB" id="A0A3M2RJU0"/>
<sequence>MLQSDSGPAKSVPASYRIGLALSLALMSHILLLAGMPSPLLEAQDLSHRLVFTLNATSSQPGVHAAPDSASQEPLRHSEFSVEPKKPVIKANSPENPVAAKQPKPTSTPQRQEARQQAAKAQPGLAAAQSATTRSPKQESKETIQRIAKSPTEQDPYLVKLAVHLAEELEKMKVPAISQLDTTKEMTLELRILANGALTLARVKESTGIDTIDRAAYRAALSASPYPKPEGEKSDRFDVKLMFTPKRPER</sequence>
<evidence type="ECO:0000256" key="2">
    <source>
        <dbReference type="ARBA" id="ARBA00022692"/>
    </source>
</evidence>
<keyword evidence="7" id="KW-1185">Reference proteome</keyword>
<dbReference type="OrthoDB" id="6368008at2"/>
<dbReference type="Gene3D" id="3.30.1150.10">
    <property type="match status" value="1"/>
</dbReference>
<keyword evidence="4" id="KW-0472">Membrane</keyword>
<name>A0A3M2RJU0_9GAMM</name>
<dbReference type="Proteomes" id="UP000265903">
    <property type="component" value="Unassembled WGS sequence"/>
</dbReference>
<keyword evidence="3" id="KW-1133">Transmembrane helix</keyword>
<keyword evidence="2" id="KW-0812">Transmembrane</keyword>
<protein>
    <recommendedName>
        <fullName evidence="8">Gram-negative bacterial tonB protein</fullName>
    </recommendedName>
</protein>
<reference evidence="6 7" key="1">
    <citation type="submission" date="2018-08" db="EMBL/GenBank/DDBJ databases">
        <title>Whole Genome Sequence of the Moderate Halophilic Marine Bacterium Marinobacter litoralis Sw-45.</title>
        <authorList>
            <person name="Musa H."/>
        </authorList>
    </citation>
    <scope>NUCLEOTIDE SEQUENCE [LARGE SCALE GENOMIC DNA]</scope>
    <source>
        <strain evidence="6 7">Sw-45</strain>
    </source>
</reference>
<organism evidence="6 7">
    <name type="scientific">Marinobacter litoralis</name>
    <dbReference type="NCBI Taxonomy" id="187981"/>
    <lineage>
        <taxon>Bacteria</taxon>
        <taxon>Pseudomonadati</taxon>
        <taxon>Pseudomonadota</taxon>
        <taxon>Gammaproteobacteria</taxon>
        <taxon>Pseudomonadales</taxon>
        <taxon>Marinobacteraceae</taxon>
        <taxon>Marinobacter</taxon>
    </lineage>
</organism>
<feature type="region of interest" description="Disordered" evidence="5">
    <location>
        <begin position="59"/>
        <end position="149"/>
    </location>
</feature>
<dbReference type="GO" id="GO:0016020">
    <property type="term" value="C:membrane"/>
    <property type="evidence" value="ECO:0007669"/>
    <property type="project" value="UniProtKB-SubCell"/>
</dbReference>
<dbReference type="EMBL" id="QMDL01000001">
    <property type="protein sequence ID" value="RMJ05498.1"/>
    <property type="molecule type" value="Genomic_DNA"/>
</dbReference>
<gene>
    <name evidence="6" type="ORF">DOQ08_00168</name>
</gene>
<dbReference type="Pfam" id="PF13103">
    <property type="entry name" value="TonB_2"/>
    <property type="match status" value="1"/>
</dbReference>
<dbReference type="InterPro" id="IPR006260">
    <property type="entry name" value="TonB/TolA_C"/>
</dbReference>
<dbReference type="RefSeq" id="WP_114333025.1">
    <property type="nucleotide sequence ID" value="NZ_QMDL01000001.1"/>
</dbReference>
<evidence type="ECO:0000256" key="1">
    <source>
        <dbReference type="ARBA" id="ARBA00004167"/>
    </source>
</evidence>
<feature type="region of interest" description="Disordered" evidence="5">
    <location>
        <begin position="224"/>
        <end position="250"/>
    </location>
</feature>
<feature type="compositionally biased region" description="Basic and acidic residues" evidence="5">
    <location>
        <begin position="229"/>
        <end position="239"/>
    </location>
</feature>
<comment type="subcellular location">
    <subcellularLocation>
        <location evidence="1">Membrane</location>
        <topology evidence="1">Single-pass membrane protein</topology>
    </subcellularLocation>
</comment>